<accession>A0A976BAZ9</accession>
<name>A0A976BAZ9_9BURK</name>
<organism evidence="1 2">
    <name type="scientific">Cupriavidus oxalaticus</name>
    <dbReference type="NCBI Taxonomy" id="96344"/>
    <lineage>
        <taxon>Bacteria</taxon>
        <taxon>Pseudomonadati</taxon>
        <taxon>Pseudomonadota</taxon>
        <taxon>Betaproteobacteria</taxon>
        <taxon>Burkholderiales</taxon>
        <taxon>Burkholderiaceae</taxon>
        <taxon>Cupriavidus</taxon>
    </lineage>
</organism>
<evidence type="ECO:0000313" key="1">
    <source>
        <dbReference type="EMBL" id="SPC12701.1"/>
    </source>
</evidence>
<dbReference type="Proteomes" id="UP000256862">
    <property type="component" value="Chromosome CO2235"/>
</dbReference>
<evidence type="ECO:0000313" key="2">
    <source>
        <dbReference type="Proteomes" id="UP000256862"/>
    </source>
</evidence>
<protein>
    <submittedName>
        <fullName evidence="1">Uncharacterized protein</fullName>
    </submittedName>
</protein>
<dbReference type="AlphaFoldDB" id="A0A976BAZ9"/>
<reference evidence="1 2" key="1">
    <citation type="submission" date="2018-01" db="EMBL/GenBank/DDBJ databases">
        <authorList>
            <person name="Clerissi C."/>
        </authorList>
    </citation>
    <scope>NUCLEOTIDE SEQUENCE [LARGE SCALE GENOMIC DNA]</scope>
    <source>
        <strain evidence="1">Cupriavidus oxalaticus LMG 2235</strain>
    </source>
</reference>
<comment type="caution">
    <text evidence="1">The sequence shown here is derived from an EMBL/GenBank/DDBJ whole genome shotgun (WGS) entry which is preliminary data.</text>
</comment>
<gene>
    <name evidence="1" type="ORF">CO2235_150356</name>
</gene>
<dbReference type="EMBL" id="OGUS01000115">
    <property type="protein sequence ID" value="SPC12701.1"/>
    <property type="molecule type" value="Genomic_DNA"/>
</dbReference>
<proteinExistence type="predicted"/>
<sequence length="62" mass="6922">MYQLRPGIVDNMRCAMRAVAPRPQHCSTTSMGLLSQAIGPGPEHEQHTGHAQQVFYFVLRLS</sequence>